<keyword evidence="3" id="KW-1185">Reference proteome</keyword>
<organism evidence="2 3">
    <name type="scientific">Alistipes finegoldii</name>
    <dbReference type="NCBI Taxonomy" id="214856"/>
    <lineage>
        <taxon>Bacteria</taxon>
        <taxon>Pseudomonadati</taxon>
        <taxon>Bacteroidota</taxon>
        <taxon>Bacteroidia</taxon>
        <taxon>Bacteroidales</taxon>
        <taxon>Rikenellaceae</taxon>
        <taxon>Alistipes</taxon>
    </lineage>
</organism>
<accession>A0ABQ6S5I1</accession>
<comment type="caution">
    <text evidence="2">The sequence shown here is derived from an EMBL/GenBank/DDBJ whole genome shotgun (WGS) entry which is preliminary data.</text>
</comment>
<evidence type="ECO:0000256" key="1">
    <source>
        <dbReference type="SAM" id="MobiDB-lite"/>
    </source>
</evidence>
<name>A0ABQ6S5I1_9BACT</name>
<dbReference type="EMBL" id="VVND01000003">
    <property type="protein sequence ID" value="KAA3160166.1"/>
    <property type="molecule type" value="Genomic_DNA"/>
</dbReference>
<reference evidence="2 3" key="1">
    <citation type="journal article" date="2019" name="Nat. Med.">
        <title>A library of human gut bacterial isolates paired with longitudinal multiomics data enables mechanistic microbiome research.</title>
        <authorList>
            <person name="Poyet M."/>
            <person name="Groussin M."/>
            <person name="Gibbons S.M."/>
            <person name="Avila-Pacheco J."/>
            <person name="Jiang X."/>
            <person name="Kearney S.M."/>
            <person name="Perrotta A.R."/>
            <person name="Berdy B."/>
            <person name="Zhao S."/>
            <person name="Lieberman T.D."/>
            <person name="Swanson P.K."/>
            <person name="Smith M."/>
            <person name="Roesemann S."/>
            <person name="Alexander J.E."/>
            <person name="Rich S.A."/>
            <person name="Livny J."/>
            <person name="Vlamakis H."/>
            <person name="Clish C."/>
            <person name="Bullock K."/>
            <person name="Deik A."/>
            <person name="Scott J."/>
            <person name="Pierce K.A."/>
            <person name="Xavier R.J."/>
            <person name="Alm E.J."/>
        </authorList>
    </citation>
    <scope>NUCLEOTIDE SEQUENCE [LARGE SCALE GENOMIC DNA]</scope>
    <source>
        <strain evidence="2 3">BIOML-A1</strain>
    </source>
</reference>
<proteinExistence type="predicted"/>
<sequence length="194" mass="21886">MQNNFSPSVKGVFKIMANSHLQNGVNANEINAANAATATPAPVAEQKEQQAVQTSRRRRSTTPPMWRVMTQARPVFDVQLKKDNEIKLACIDKFMNAAYSDANKFWADFMEQVNILLDSRRYCRECKILGLKPEYVAEHIVFLGSATMKKVLKDGVSRTLGADVQLYGKRFSPEDADRFLSEDIKRLPEQTTVA</sequence>
<evidence type="ECO:0000313" key="2">
    <source>
        <dbReference type="EMBL" id="KAA3160166.1"/>
    </source>
</evidence>
<feature type="region of interest" description="Disordered" evidence="1">
    <location>
        <begin position="37"/>
        <end position="63"/>
    </location>
</feature>
<evidence type="ECO:0000313" key="3">
    <source>
        <dbReference type="Proteomes" id="UP000324870"/>
    </source>
</evidence>
<dbReference type="Proteomes" id="UP000324870">
    <property type="component" value="Unassembled WGS sequence"/>
</dbReference>
<protein>
    <submittedName>
        <fullName evidence="2">Uncharacterized protein</fullName>
    </submittedName>
</protein>
<gene>
    <name evidence="2" type="ORF">F2A26_02835</name>
</gene>